<evidence type="ECO:0000256" key="1">
    <source>
        <dbReference type="ARBA" id="ARBA00004370"/>
    </source>
</evidence>
<accession>A0A9Q0QXF1</accession>
<dbReference type="GO" id="GO:0098542">
    <property type="term" value="P:defense response to other organism"/>
    <property type="evidence" value="ECO:0007669"/>
    <property type="project" value="InterPro"/>
</dbReference>
<evidence type="ECO:0000313" key="5">
    <source>
        <dbReference type="Proteomes" id="UP001141806"/>
    </source>
</evidence>
<keyword evidence="2 3" id="KW-0472">Membrane</keyword>
<comment type="caution">
    <text evidence="4">The sequence shown here is derived from an EMBL/GenBank/DDBJ whole genome shotgun (WGS) entry which is preliminary data.</text>
</comment>
<protein>
    <recommendedName>
        <fullName evidence="6">Late embryogenesis abundant protein LEA-2 subgroup domain-containing protein</fullName>
    </recommendedName>
</protein>
<dbReference type="OrthoDB" id="778052at2759"/>
<sequence length="232" mass="25890">MNDGHHQNPSKYVMLSENGGSLRPQPYRRNVPRYSAPQRGCSCMKCLCCCFCFFFILILLMVGLTYFFFNLYHPKVPSYKVQGLDVGAFNVHQDFSLYTEFIVNVKAENPNEKIGITYGKDSSVVVVYSDSTLCSGPLPAFHQGYKNTTMMKVVLKGRSEFDPGLQTTFMDNNSTGRIPLLIMVRVPVTVTLGDLPMRQVVILVNCSLVVDSITPKKKVGIISSKYSISASL</sequence>
<evidence type="ECO:0000313" key="4">
    <source>
        <dbReference type="EMBL" id="KAJ4975312.1"/>
    </source>
</evidence>
<evidence type="ECO:0008006" key="6">
    <source>
        <dbReference type="Google" id="ProtNLM"/>
    </source>
</evidence>
<keyword evidence="5" id="KW-1185">Reference proteome</keyword>
<keyword evidence="3" id="KW-0812">Transmembrane</keyword>
<dbReference type="EMBL" id="JAMYWD010000003">
    <property type="protein sequence ID" value="KAJ4975312.1"/>
    <property type="molecule type" value="Genomic_DNA"/>
</dbReference>
<organism evidence="4 5">
    <name type="scientific">Protea cynaroides</name>
    <dbReference type="NCBI Taxonomy" id="273540"/>
    <lineage>
        <taxon>Eukaryota</taxon>
        <taxon>Viridiplantae</taxon>
        <taxon>Streptophyta</taxon>
        <taxon>Embryophyta</taxon>
        <taxon>Tracheophyta</taxon>
        <taxon>Spermatophyta</taxon>
        <taxon>Magnoliopsida</taxon>
        <taxon>Proteales</taxon>
        <taxon>Proteaceae</taxon>
        <taxon>Protea</taxon>
    </lineage>
</organism>
<dbReference type="AlphaFoldDB" id="A0A9Q0QXF1"/>
<gene>
    <name evidence="4" type="ORF">NE237_000418</name>
</gene>
<comment type="subcellular location">
    <subcellularLocation>
        <location evidence="1">Membrane</location>
    </subcellularLocation>
</comment>
<evidence type="ECO:0000256" key="2">
    <source>
        <dbReference type="ARBA" id="ARBA00023136"/>
    </source>
</evidence>
<feature type="transmembrane region" description="Helical" evidence="3">
    <location>
        <begin position="46"/>
        <end position="69"/>
    </location>
</feature>
<dbReference type="GO" id="GO:0005886">
    <property type="term" value="C:plasma membrane"/>
    <property type="evidence" value="ECO:0007669"/>
    <property type="project" value="TreeGrafter"/>
</dbReference>
<dbReference type="PANTHER" id="PTHR31234:SF72">
    <property type="entry name" value="NDR1_HIN1-LIKE PROTEIN 6"/>
    <property type="match status" value="1"/>
</dbReference>
<dbReference type="PANTHER" id="PTHR31234">
    <property type="entry name" value="LATE EMBRYOGENESIS ABUNDANT (LEA) HYDROXYPROLINE-RICH GLYCOPROTEIN FAMILY"/>
    <property type="match status" value="1"/>
</dbReference>
<keyword evidence="3" id="KW-1133">Transmembrane helix</keyword>
<name>A0A9Q0QXF1_9MAGN</name>
<reference evidence="4" key="1">
    <citation type="journal article" date="2023" name="Plant J.">
        <title>The genome of the king protea, Protea cynaroides.</title>
        <authorList>
            <person name="Chang J."/>
            <person name="Duong T.A."/>
            <person name="Schoeman C."/>
            <person name="Ma X."/>
            <person name="Roodt D."/>
            <person name="Barker N."/>
            <person name="Li Z."/>
            <person name="Van de Peer Y."/>
            <person name="Mizrachi E."/>
        </authorList>
    </citation>
    <scope>NUCLEOTIDE SEQUENCE</scope>
    <source>
        <tissue evidence="4">Young leaves</tissue>
    </source>
</reference>
<dbReference type="InterPro" id="IPR044839">
    <property type="entry name" value="NDR1-like"/>
</dbReference>
<evidence type="ECO:0000256" key="3">
    <source>
        <dbReference type="SAM" id="Phobius"/>
    </source>
</evidence>
<proteinExistence type="predicted"/>
<dbReference type="Proteomes" id="UP001141806">
    <property type="component" value="Unassembled WGS sequence"/>
</dbReference>